<evidence type="ECO:0000259" key="4">
    <source>
        <dbReference type="Pfam" id="PF20703"/>
    </source>
</evidence>
<dbReference type="InterPro" id="IPR020472">
    <property type="entry name" value="WD40_PAC1"/>
</dbReference>
<dbReference type="InterPro" id="IPR015943">
    <property type="entry name" value="WD40/YVTN_repeat-like_dom_sf"/>
</dbReference>
<evidence type="ECO:0000256" key="1">
    <source>
        <dbReference type="ARBA" id="ARBA00022574"/>
    </source>
</evidence>
<evidence type="ECO:0000313" key="5">
    <source>
        <dbReference type="EMBL" id="GAA0247176.1"/>
    </source>
</evidence>
<evidence type="ECO:0000256" key="3">
    <source>
        <dbReference type="PROSITE-ProRule" id="PRU00221"/>
    </source>
</evidence>
<dbReference type="PANTHER" id="PTHR19879">
    <property type="entry name" value="TRANSCRIPTION INITIATION FACTOR TFIID"/>
    <property type="match status" value="1"/>
</dbReference>
<dbReference type="SUPFAM" id="SSF50998">
    <property type="entry name" value="Quinoprotein alcohol dehydrogenase-like"/>
    <property type="match status" value="1"/>
</dbReference>
<dbReference type="InterPro" id="IPR011659">
    <property type="entry name" value="WD40"/>
</dbReference>
<dbReference type="EMBL" id="BAAABU010000015">
    <property type="protein sequence ID" value="GAA0247176.1"/>
    <property type="molecule type" value="Genomic_DNA"/>
</dbReference>
<keyword evidence="2" id="KW-0677">Repeat</keyword>
<feature type="repeat" description="WD" evidence="3">
    <location>
        <begin position="1070"/>
        <end position="1111"/>
    </location>
</feature>
<protein>
    <recommendedName>
        <fullName evidence="4">Novel STAND NTPase 1 domain-containing protein</fullName>
    </recommendedName>
</protein>
<dbReference type="PROSITE" id="PS00678">
    <property type="entry name" value="WD_REPEATS_1"/>
    <property type="match status" value="7"/>
</dbReference>
<dbReference type="Gene3D" id="2.130.10.10">
    <property type="entry name" value="YVTN repeat-like/Quinoprotein amine dehydrogenase"/>
    <property type="match status" value="5"/>
</dbReference>
<feature type="repeat" description="WD" evidence="3">
    <location>
        <begin position="1028"/>
        <end position="1069"/>
    </location>
</feature>
<keyword evidence="1 3" id="KW-0853">WD repeat</keyword>
<gene>
    <name evidence="5" type="ORF">GCM10010492_53500</name>
</gene>
<feature type="repeat" description="WD" evidence="3">
    <location>
        <begin position="814"/>
        <end position="848"/>
    </location>
</feature>
<dbReference type="SMART" id="SM00320">
    <property type="entry name" value="WD40"/>
    <property type="match status" value="14"/>
</dbReference>
<keyword evidence="6" id="KW-1185">Reference proteome</keyword>
<dbReference type="PROSITE" id="PS50294">
    <property type="entry name" value="WD_REPEATS_REGION"/>
    <property type="match status" value="10"/>
</dbReference>
<dbReference type="InterPro" id="IPR027417">
    <property type="entry name" value="P-loop_NTPase"/>
</dbReference>
<dbReference type="RefSeq" id="WP_343936665.1">
    <property type="nucleotide sequence ID" value="NZ_BAAABU010000015.1"/>
</dbReference>
<organism evidence="5 6">
    <name type="scientific">Saccharothrix mutabilis subsp. mutabilis</name>
    <dbReference type="NCBI Taxonomy" id="66855"/>
    <lineage>
        <taxon>Bacteria</taxon>
        <taxon>Bacillati</taxon>
        <taxon>Actinomycetota</taxon>
        <taxon>Actinomycetes</taxon>
        <taxon>Pseudonocardiales</taxon>
        <taxon>Pseudonocardiaceae</taxon>
        <taxon>Saccharothrix</taxon>
    </lineage>
</organism>
<reference evidence="5 6" key="1">
    <citation type="journal article" date="2019" name="Int. J. Syst. Evol. Microbiol.">
        <title>The Global Catalogue of Microorganisms (GCM) 10K type strain sequencing project: providing services to taxonomists for standard genome sequencing and annotation.</title>
        <authorList>
            <consortium name="The Broad Institute Genomics Platform"/>
            <consortium name="The Broad Institute Genome Sequencing Center for Infectious Disease"/>
            <person name="Wu L."/>
            <person name="Ma J."/>
        </authorList>
    </citation>
    <scope>NUCLEOTIDE SEQUENCE [LARGE SCALE GENOMIC DNA]</scope>
    <source>
        <strain evidence="5 6">JCM 3380</strain>
    </source>
</reference>
<feature type="repeat" description="WD" evidence="3">
    <location>
        <begin position="856"/>
        <end position="888"/>
    </location>
</feature>
<feature type="repeat" description="WD" evidence="3">
    <location>
        <begin position="729"/>
        <end position="770"/>
    </location>
</feature>
<dbReference type="Proteomes" id="UP001500416">
    <property type="component" value="Unassembled WGS sequence"/>
</dbReference>
<dbReference type="InterPro" id="IPR036322">
    <property type="entry name" value="WD40_repeat_dom_sf"/>
</dbReference>
<dbReference type="PANTHER" id="PTHR19879:SF9">
    <property type="entry name" value="TRANSCRIPTION INITIATION FACTOR TFIID SUBUNIT 5"/>
    <property type="match status" value="1"/>
</dbReference>
<feature type="repeat" description="WD" evidence="3">
    <location>
        <begin position="986"/>
        <end position="1027"/>
    </location>
</feature>
<sequence>MPRPERELAGSGPVESLAAGLRELRRRAGSPGYRELSVRAGFSTSTLANAAGGKQLPTLAVTLAYVRACGGDPVAWEQRWRQAAAERAASRSPGEIDDPPYQGLLSYGVGDGARFFGRDAMVAKLVRLVERQRFVAVFGASGSGKSSLLRAGLIPTLTTVAGGAARGGVGPSGRTVVLMTPGRDPEAAATEAIGSVPAGCELVLVVDQFEEVFTHCPDPVRRRAFVDRIAGLVTGPDPRVTLVLGIRADYYAHCADLPVLAGLLAGANVPVPALTEDELRDVVTKPAALVGLTVERALVTKILAEASGQPGALPLLSHALLETWRQRRGDVLGVAGYEATGGVAGAVARTAETLYDRFDDEQRDTARQVLVRLVSFGEGIEDTRRRVPRAELDLPGIDPVLVRLAAARLVVLGDGTVEIAHEALIRAWPRLQRWLSTDRDGLRTHRQLGAAAQSWTSLDRDPGALYRGARLAVAREWATRNAGPAAMTAVERAFLAASIDLADQERADTVRRHRQLRYLVIGLSVLLVATVGAGTVALVQRRDAVAQRQTAISRQLAAESLGLAGTEPGTAMLLATEAYRTAPTAEARGALLSMSPHRGHLGKLLGHSGAVSQLAFHRDGRTLLSVGRDQTLSLWDPGRRVRTAALTDHHTWLTAAAVSPDGRTAVTGGEDTRLAVWDLDRRVRVATMTGLATRVRDIVFSPDGNTLATTADNEVILWDMARHTRSATLSGHAKAVQALAFSPDGRTVATASADSTVIIWDVARSVALATLTGHTDGAYAVAFSPDGATLATGAGDTTATLWDVSTRTRLATFTHHKSGLVMALAFSPDGRTLATAGDDTAVLLWDTRHRVLRGRLTGPRTTVYTMAFNPRTSMLAAGGEDGAILLWDPGQPAVAEHPTMVSAVAFSPDGGTIATTGGNQTTLWNTADRSIRAVLTDGEVFTNAAAFSPDGHLLATATQPFPCCPDGAPGNTLTLWDLDTGTPTRRAGHTGQVLGIAFSPDGRRIATAGVDRSVLIWDSATGAVLKTLTGHAAAVNGVQFSPDGRLLATASHDQTVKLWDPATGTPLATLTGHTGWIRTAKFSPDGHTLATAGHDQTVILWDITTRTKLDTITDHTDADFSGVAFSPDGRTLAYTSGEATIALRDLSRRTTTARLTGHTRRVHAVAFSPDGDTLATAGSDQALILWDVNPEHAITHICAAAARDLTPEEWRHYLPSTPYARTCADDQ</sequence>
<evidence type="ECO:0000313" key="6">
    <source>
        <dbReference type="Proteomes" id="UP001500416"/>
    </source>
</evidence>
<dbReference type="InterPro" id="IPR011047">
    <property type="entry name" value="Quinoprotein_ADH-like_sf"/>
</dbReference>
<proteinExistence type="predicted"/>
<evidence type="ECO:0000256" key="2">
    <source>
        <dbReference type="ARBA" id="ARBA00022737"/>
    </source>
</evidence>
<accession>A0ABN0UDP1</accession>
<feature type="domain" description="Novel STAND NTPase 1" evidence="4">
    <location>
        <begin position="100"/>
        <end position="462"/>
    </location>
</feature>
<comment type="caution">
    <text evidence="5">The sequence shown here is derived from an EMBL/GenBank/DDBJ whole genome shotgun (WGS) entry which is preliminary data.</text>
</comment>
<name>A0ABN0UDP1_9PSEU</name>
<dbReference type="CDD" id="cd00200">
    <property type="entry name" value="WD40"/>
    <property type="match status" value="2"/>
</dbReference>
<dbReference type="Pfam" id="PF20703">
    <property type="entry name" value="nSTAND1"/>
    <property type="match status" value="1"/>
</dbReference>
<feature type="repeat" description="WD" evidence="3">
    <location>
        <begin position="604"/>
        <end position="636"/>
    </location>
</feature>
<dbReference type="SUPFAM" id="SSF52540">
    <property type="entry name" value="P-loop containing nucleoside triphosphate hydrolases"/>
    <property type="match status" value="1"/>
</dbReference>
<dbReference type="InterPro" id="IPR019775">
    <property type="entry name" value="WD40_repeat_CS"/>
</dbReference>
<dbReference type="InterPro" id="IPR049052">
    <property type="entry name" value="nSTAND1"/>
</dbReference>
<dbReference type="Gene3D" id="3.40.50.300">
    <property type="entry name" value="P-loop containing nucleotide triphosphate hydrolases"/>
    <property type="match status" value="1"/>
</dbReference>
<dbReference type="InterPro" id="IPR001680">
    <property type="entry name" value="WD40_rpt"/>
</dbReference>
<feature type="repeat" description="WD" evidence="3">
    <location>
        <begin position="1155"/>
        <end position="1196"/>
    </location>
</feature>
<dbReference type="Pfam" id="PF00400">
    <property type="entry name" value="WD40"/>
    <property type="match status" value="12"/>
</dbReference>
<dbReference type="PROSITE" id="PS50082">
    <property type="entry name" value="WD_REPEATS_2"/>
    <property type="match status" value="10"/>
</dbReference>
<dbReference type="Pfam" id="PF07676">
    <property type="entry name" value="PD40"/>
    <property type="match status" value="1"/>
</dbReference>
<feature type="repeat" description="WD" evidence="3">
    <location>
        <begin position="646"/>
        <end position="687"/>
    </location>
</feature>
<dbReference type="PRINTS" id="PR00320">
    <property type="entry name" value="GPROTEINBRPT"/>
</dbReference>
<feature type="repeat" description="WD" evidence="3">
    <location>
        <begin position="771"/>
        <end position="812"/>
    </location>
</feature>
<dbReference type="SUPFAM" id="SSF50978">
    <property type="entry name" value="WD40 repeat-like"/>
    <property type="match status" value="1"/>
</dbReference>